<keyword evidence="2" id="KW-1185">Reference proteome</keyword>
<evidence type="ECO:0000313" key="2">
    <source>
        <dbReference type="Proteomes" id="UP001328107"/>
    </source>
</evidence>
<dbReference type="Proteomes" id="UP001328107">
    <property type="component" value="Unassembled WGS sequence"/>
</dbReference>
<accession>A0AAN5CRF7</accession>
<name>A0AAN5CRF7_9BILA</name>
<evidence type="ECO:0000313" key="1">
    <source>
        <dbReference type="EMBL" id="GMR49072.1"/>
    </source>
</evidence>
<reference evidence="2" key="1">
    <citation type="submission" date="2022-10" db="EMBL/GenBank/DDBJ databases">
        <title>Genome assembly of Pristionchus species.</title>
        <authorList>
            <person name="Yoshida K."/>
            <person name="Sommer R.J."/>
        </authorList>
    </citation>
    <scope>NUCLEOTIDE SEQUENCE [LARGE SCALE GENOMIC DNA]</scope>
    <source>
        <strain evidence="2">RS5460</strain>
    </source>
</reference>
<proteinExistence type="predicted"/>
<dbReference type="EMBL" id="BTRK01000004">
    <property type="protein sequence ID" value="GMR49072.1"/>
    <property type="molecule type" value="Genomic_DNA"/>
</dbReference>
<protein>
    <submittedName>
        <fullName evidence="1">Uncharacterized protein</fullName>
    </submittedName>
</protein>
<feature type="non-terminal residue" evidence="1">
    <location>
        <position position="106"/>
    </location>
</feature>
<dbReference type="AlphaFoldDB" id="A0AAN5CRF7"/>
<feature type="non-terminal residue" evidence="1">
    <location>
        <position position="1"/>
    </location>
</feature>
<sequence length="106" mass="12219">RLLSKCSCIKRLEIELFPVKEIGMAVKWIRDMLAEVKIDELCLSNMERFHVNHLQEVLHLLMLPNIKSVALQSNNSWIFAIEAIESEYMDFFAQAVLVVSEVKVTA</sequence>
<gene>
    <name evidence="1" type="ORF">PMAYCL1PPCAC_19267</name>
</gene>
<organism evidence="1 2">
    <name type="scientific">Pristionchus mayeri</name>
    <dbReference type="NCBI Taxonomy" id="1317129"/>
    <lineage>
        <taxon>Eukaryota</taxon>
        <taxon>Metazoa</taxon>
        <taxon>Ecdysozoa</taxon>
        <taxon>Nematoda</taxon>
        <taxon>Chromadorea</taxon>
        <taxon>Rhabditida</taxon>
        <taxon>Rhabditina</taxon>
        <taxon>Diplogasteromorpha</taxon>
        <taxon>Diplogasteroidea</taxon>
        <taxon>Neodiplogasteridae</taxon>
        <taxon>Pristionchus</taxon>
    </lineage>
</organism>
<comment type="caution">
    <text evidence="1">The sequence shown here is derived from an EMBL/GenBank/DDBJ whole genome shotgun (WGS) entry which is preliminary data.</text>
</comment>